<dbReference type="InterPro" id="IPR032710">
    <property type="entry name" value="NTF2-like_dom_sf"/>
</dbReference>
<gene>
    <name evidence="2" type="ORF">NBRC116591_32180</name>
</gene>
<evidence type="ECO:0000313" key="2">
    <source>
        <dbReference type="EMBL" id="GAA6169407.1"/>
    </source>
</evidence>
<dbReference type="EMBL" id="BAABWN010000011">
    <property type="protein sequence ID" value="GAA6169407.1"/>
    <property type="molecule type" value="Genomic_DNA"/>
</dbReference>
<organism evidence="2 3">
    <name type="scientific">Sessilibacter corallicola</name>
    <dbReference type="NCBI Taxonomy" id="2904075"/>
    <lineage>
        <taxon>Bacteria</taxon>
        <taxon>Pseudomonadati</taxon>
        <taxon>Pseudomonadota</taxon>
        <taxon>Gammaproteobacteria</taxon>
        <taxon>Cellvibrionales</taxon>
        <taxon>Cellvibrionaceae</taxon>
        <taxon>Sessilibacter</taxon>
    </lineage>
</organism>
<sequence>MKYLLIFSLFFSAPLLAEISPENAVQQLWQSLSSDPQQKPNITKLKELLHPNAVIYGASTKNDSPELKIWSANDFVQMLDKKSETGFYECEVARKMQIYDRFAHVYSVVESRYQQDQIDPDFVGVNSIQLYLAGDKWQILSIYYQVENPNIPVPLLHGKTGVCLS</sequence>
<proteinExistence type="predicted"/>
<name>A0ABQ0ACM5_9GAMM</name>
<protein>
    <recommendedName>
        <fullName evidence="4">DUF4440 domain-containing protein</fullName>
    </recommendedName>
</protein>
<comment type="caution">
    <text evidence="2">The sequence shown here is derived from an EMBL/GenBank/DDBJ whole genome shotgun (WGS) entry which is preliminary data.</text>
</comment>
<dbReference type="SUPFAM" id="SSF54427">
    <property type="entry name" value="NTF2-like"/>
    <property type="match status" value="1"/>
</dbReference>
<evidence type="ECO:0000256" key="1">
    <source>
        <dbReference type="SAM" id="SignalP"/>
    </source>
</evidence>
<dbReference type="Gene3D" id="3.10.450.50">
    <property type="match status" value="1"/>
</dbReference>
<evidence type="ECO:0000313" key="3">
    <source>
        <dbReference type="Proteomes" id="UP001465153"/>
    </source>
</evidence>
<keyword evidence="3" id="KW-1185">Reference proteome</keyword>
<dbReference type="RefSeq" id="WP_353303938.1">
    <property type="nucleotide sequence ID" value="NZ_BAABWN010000011.1"/>
</dbReference>
<dbReference type="Proteomes" id="UP001465153">
    <property type="component" value="Unassembled WGS sequence"/>
</dbReference>
<keyword evidence="1" id="KW-0732">Signal</keyword>
<reference evidence="2 3" key="1">
    <citation type="submission" date="2024-04" db="EMBL/GenBank/DDBJ databases">
        <title>Draft genome sequence of Sessilibacter corallicola NBRC 116591.</title>
        <authorList>
            <person name="Miyakawa T."/>
            <person name="Kusuya Y."/>
            <person name="Miura T."/>
        </authorList>
    </citation>
    <scope>NUCLEOTIDE SEQUENCE [LARGE SCALE GENOMIC DNA]</scope>
    <source>
        <strain evidence="2 3">KU-00831-HH</strain>
    </source>
</reference>
<evidence type="ECO:0008006" key="4">
    <source>
        <dbReference type="Google" id="ProtNLM"/>
    </source>
</evidence>
<feature type="chain" id="PRO_5046258440" description="DUF4440 domain-containing protein" evidence="1">
    <location>
        <begin position="18"/>
        <end position="165"/>
    </location>
</feature>
<feature type="signal peptide" evidence="1">
    <location>
        <begin position="1"/>
        <end position="17"/>
    </location>
</feature>
<accession>A0ABQ0ACM5</accession>